<dbReference type="GeneTree" id="ENSGT00940000159423"/>
<feature type="domain" description="Acyl-CoA oxidase C-alpha1" evidence="22">
    <location>
        <begin position="340"/>
        <end position="504"/>
    </location>
</feature>
<keyword evidence="24" id="KW-1185">Reference proteome</keyword>
<dbReference type="Proteomes" id="UP000694402">
    <property type="component" value="Unassembled WGS sequence"/>
</dbReference>
<dbReference type="SUPFAM" id="SSF47203">
    <property type="entry name" value="Acyl-CoA dehydrogenase C-terminal domain-like"/>
    <property type="match status" value="2"/>
</dbReference>
<comment type="function">
    <text evidence="16">Oxidizes the CoA-esters of 2-methyl-branched fatty acids.</text>
</comment>
<comment type="catalytic activity">
    <reaction evidence="15">
        <text>(2S)-pristanoyl-CoA + O2 = (2E)-pristenoyl-CoA + H2O2</text>
        <dbReference type="Rhea" id="RHEA:40459"/>
        <dbReference type="ChEBI" id="CHEBI:15379"/>
        <dbReference type="ChEBI" id="CHEBI:16240"/>
        <dbReference type="ChEBI" id="CHEBI:77099"/>
        <dbReference type="ChEBI" id="CHEBI:77293"/>
    </reaction>
    <physiologicalReaction direction="left-to-right" evidence="15">
        <dbReference type="Rhea" id="RHEA:40460"/>
    </physiologicalReaction>
</comment>
<accession>A0A8C8IMY8</accession>
<dbReference type="PIRSF" id="PIRSF000168">
    <property type="entry name" value="Acyl-CoA_oxidase"/>
    <property type="match status" value="1"/>
</dbReference>
<evidence type="ECO:0000256" key="8">
    <source>
        <dbReference type="ARBA" id="ARBA00023002"/>
    </source>
</evidence>
<dbReference type="FunFam" id="1.20.140.10:FF:000007">
    <property type="entry name" value="Acyl-coenzyme A oxidase"/>
    <property type="match status" value="1"/>
</dbReference>
<organism evidence="23 24">
    <name type="scientific">Oncorhynchus tshawytscha</name>
    <name type="common">Chinook salmon</name>
    <name type="synonym">Salmo tshawytscha</name>
    <dbReference type="NCBI Taxonomy" id="74940"/>
    <lineage>
        <taxon>Eukaryota</taxon>
        <taxon>Metazoa</taxon>
        <taxon>Chordata</taxon>
        <taxon>Craniata</taxon>
        <taxon>Vertebrata</taxon>
        <taxon>Euteleostomi</taxon>
        <taxon>Actinopterygii</taxon>
        <taxon>Neopterygii</taxon>
        <taxon>Teleostei</taxon>
        <taxon>Protacanthopterygii</taxon>
        <taxon>Salmoniformes</taxon>
        <taxon>Salmonidae</taxon>
        <taxon>Salmoninae</taxon>
        <taxon>Oncorhynchus</taxon>
    </lineage>
</organism>
<dbReference type="Pfam" id="PF01756">
    <property type="entry name" value="ACOX"/>
    <property type="match status" value="1"/>
</dbReference>
<feature type="binding site" evidence="19">
    <location>
        <position position="197"/>
    </location>
    <ligand>
        <name>FAD</name>
        <dbReference type="ChEBI" id="CHEBI:57692"/>
    </ligand>
</feature>
<evidence type="ECO:0000256" key="10">
    <source>
        <dbReference type="ARBA" id="ARBA00023140"/>
    </source>
</evidence>
<sequence length="738" mass="83543">MLKTVSTDNTRNSSHCIASFMTYLKRCRVKCSVHSYTKAKYDRSDKMEMGLPDFPSGPLDIYRKKASFNWKEMVMFLEGEDMLAFKQHVFRMLENDPIFARQSGEDMSTERMREVTFRRCKQLFRYDFLTRDDIMANPWRTVVLNDCLGMYDWSLGAKYFLNKGMFGATVANSGSQRHSQFVQDTEDMMTFGCFALTELSHGSNTRAMRTTAKYDPSTQEFVIHSPDFEAAKFWVGNLGKTATHAVVFAQLYTPDGACHGLHSFIVQVRDPKTLLAMPGVIVGDMGKKLGQNGLDNGFAVFHNVRIPRENMLNKTGDVTPEGHYVTPFKDPNKRFGASLGALSGGRVSISRMAVVNLKLAMTVAIRFSATRHQFGPKDDQEIPVIEYQLQQWRLIPYLAAVYALDYFSKSIFGNFVEFQIGMMMKDNSDRQAELGREIHAISCSSKPLGSWTAQRGIQECREACGGHGYLAMNRLGSIRDDNDPNCTYEGDNNVLLQQTSNYLLSQLHAKQQDGVRIESPLESVNFLEDFDSILETRFTATSVEECMDSAVPLAAYKWLVCFLLRESERRVAKEKASGKADFEARNNSQVFYCRSLSIVYIEHTVVQRFHDQTHDEDTPAVLRPVLKQLCALYSLWTLSNHMATLYQGGYFSGWEPADWIQQAILTLCSQLKDEAIALVDAVAPPDFILNSPIGNADGELYKNLWSTVMQGNKVLERPSWWAEFTSDKPVVGSLRPKL</sequence>
<reference evidence="23" key="2">
    <citation type="submission" date="2025-09" db="UniProtKB">
        <authorList>
            <consortium name="Ensembl"/>
        </authorList>
    </citation>
    <scope>IDENTIFICATION</scope>
</reference>
<dbReference type="AlphaFoldDB" id="A0A8C8IMY8"/>
<dbReference type="Gene3D" id="1.20.140.10">
    <property type="entry name" value="Butyryl-CoA Dehydrogenase, subunit A, domain 3"/>
    <property type="match status" value="2"/>
</dbReference>
<dbReference type="GO" id="GO:0071949">
    <property type="term" value="F:FAD binding"/>
    <property type="evidence" value="ECO:0007669"/>
    <property type="project" value="InterPro"/>
</dbReference>
<dbReference type="InterPro" id="IPR036250">
    <property type="entry name" value="AcylCo_DH-like_C"/>
</dbReference>
<evidence type="ECO:0000256" key="15">
    <source>
        <dbReference type="ARBA" id="ARBA00053000"/>
    </source>
</evidence>
<evidence type="ECO:0000256" key="18">
    <source>
        <dbReference type="PIRSR" id="PIRSR000168-1"/>
    </source>
</evidence>
<dbReference type="GeneID" id="112214543"/>
<evidence type="ECO:0000256" key="17">
    <source>
        <dbReference type="PIRNR" id="PIRNR000168"/>
    </source>
</evidence>
<evidence type="ECO:0000256" key="3">
    <source>
        <dbReference type="ARBA" id="ARBA00004846"/>
    </source>
</evidence>
<feature type="active site" description="Proton acceptor" evidence="18">
    <location>
        <position position="489"/>
    </location>
</feature>
<evidence type="ECO:0000256" key="7">
    <source>
        <dbReference type="ARBA" id="ARBA00022832"/>
    </source>
</evidence>
<dbReference type="PANTHER" id="PTHR10909:SF390">
    <property type="entry name" value="PEROXISOMAL ACYL-COENZYME A OXIDASE 3"/>
    <property type="match status" value="1"/>
</dbReference>
<dbReference type="GO" id="GO:0033540">
    <property type="term" value="P:fatty acid beta-oxidation using acyl-CoA oxidase"/>
    <property type="evidence" value="ECO:0007669"/>
    <property type="project" value="InterPro"/>
</dbReference>
<keyword evidence="5 17" id="KW-0285">Flavoprotein</keyword>
<comment type="catalytic activity">
    <reaction evidence="13">
        <text>hexadecanoyl-CoA + O2 = (2E)-hexadecenoyl-CoA + H2O2</text>
        <dbReference type="Rhea" id="RHEA:40167"/>
        <dbReference type="ChEBI" id="CHEBI:15379"/>
        <dbReference type="ChEBI" id="CHEBI:16240"/>
        <dbReference type="ChEBI" id="CHEBI:57379"/>
        <dbReference type="ChEBI" id="CHEBI:61526"/>
    </reaction>
    <physiologicalReaction direction="left-to-right" evidence="13">
        <dbReference type="Rhea" id="RHEA:40168"/>
    </physiologicalReaction>
</comment>
<dbReference type="InterPro" id="IPR046373">
    <property type="entry name" value="Acyl-CoA_Oxase/DH_mid-dom_sf"/>
</dbReference>
<evidence type="ECO:0000256" key="19">
    <source>
        <dbReference type="PIRSR" id="PIRSR000168-2"/>
    </source>
</evidence>
<evidence type="ECO:0000259" key="21">
    <source>
        <dbReference type="Pfam" id="PF02770"/>
    </source>
</evidence>
<dbReference type="PANTHER" id="PTHR10909">
    <property type="entry name" value="ELECTRON TRANSPORT OXIDOREDUCTASE"/>
    <property type="match status" value="1"/>
</dbReference>
<comment type="catalytic activity">
    <reaction evidence="11">
        <text>a 2,3-saturated acyl-CoA + O2 = a (2E)-enoyl-CoA + H2O2</text>
        <dbReference type="Rhea" id="RHEA:38959"/>
        <dbReference type="ChEBI" id="CHEBI:15379"/>
        <dbReference type="ChEBI" id="CHEBI:16240"/>
        <dbReference type="ChEBI" id="CHEBI:58856"/>
        <dbReference type="ChEBI" id="CHEBI:65111"/>
        <dbReference type="EC" id="1.3.3.6"/>
    </reaction>
    <physiologicalReaction direction="left-to-right" evidence="11">
        <dbReference type="Rhea" id="RHEA:38960"/>
    </physiologicalReaction>
</comment>
<dbReference type="Gene3D" id="2.40.110.10">
    <property type="entry name" value="Butyryl-CoA Dehydrogenase, subunit A, domain 2"/>
    <property type="match status" value="1"/>
</dbReference>
<dbReference type="GO" id="GO:0016402">
    <property type="term" value="F:pristanoyl-CoA oxidase activity"/>
    <property type="evidence" value="ECO:0007669"/>
    <property type="project" value="TreeGrafter"/>
</dbReference>
<dbReference type="Pfam" id="PF22924">
    <property type="entry name" value="ACOX_C_alpha1"/>
    <property type="match status" value="1"/>
</dbReference>
<dbReference type="InterPro" id="IPR034171">
    <property type="entry name" value="ACO"/>
</dbReference>
<protein>
    <recommendedName>
        <fullName evidence="17">Acyl-coenzyme A oxidase</fullName>
    </recommendedName>
</protein>
<dbReference type="FunFam" id="2.40.110.10:FF:000005">
    <property type="entry name" value="Acyl-coenzyme A oxidase"/>
    <property type="match status" value="1"/>
</dbReference>
<dbReference type="GO" id="GO:0005504">
    <property type="term" value="F:fatty acid binding"/>
    <property type="evidence" value="ECO:0007669"/>
    <property type="project" value="InterPro"/>
</dbReference>
<dbReference type="CDD" id="cd01150">
    <property type="entry name" value="AXO"/>
    <property type="match status" value="1"/>
</dbReference>
<dbReference type="InterPro" id="IPR055060">
    <property type="entry name" value="ACOX_C_alpha1"/>
</dbReference>
<comment type="catalytic activity">
    <reaction evidence="14">
        <text>tetracosanoyl-CoA + O2 = (2E)-tetracosenoyl-CoA + H2O2</text>
        <dbReference type="Rhea" id="RHEA:40319"/>
        <dbReference type="ChEBI" id="CHEBI:15379"/>
        <dbReference type="ChEBI" id="CHEBI:16240"/>
        <dbReference type="ChEBI" id="CHEBI:65052"/>
        <dbReference type="ChEBI" id="CHEBI:74693"/>
    </reaction>
    <physiologicalReaction direction="left-to-right" evidence="14">
        <dbReference type="Rhea" id="RHEA:40320"/>
    </physiologicalReaction>
</comment>
<evidence type="ECO:0000256" key="2">
    <source>
        <dbReference type="ARBA" id="ARBA00004275"/>
    </source>
</evidence>
<dbReference type="InterPro" id="IPR006091">
    <property type="entry name" value="Acyl-CoA_Oxase/DH_mid-dom"/>
</dbReference>
<name>A0A8C8IMY8_ONCTS</name>
<dbReference type="GO" id="GO:0005777">
    <property type="term" value="C:peroxisome"/>
    <property type="evidence" value="ECO:0007669"/>
    <property type="project" value="UniProtKB-SubCell"/>
</dbReference>
<dbReference type="GO" id="GO:0055088">
    <property type="term" value="P:lipid homeostasis"/>
    <property type="evidence" value="ECO:0007669"/>
    <property type="project" value="TreeGrafter"/>
</dbReference>
<keyword evidence="8" id="KW-0560">Oxidoreductase</keyword>
<evidence type="ECO:0000256" key="11">
    <source>
        <dbReference type="ARBA" id="ARBA00036397"/>
    </source>
</evidence>
<keyword evidence="7" id="KW-0276">Fatty acid metabolism</keyword>
<dbReference type="Pfam" id="PF02770">
    <property type="entry name" value="Acyl-CoA_dh_M"/>
    <property type="match status" value="1"/>
</dbReference>
<reference evidence="23" key="1">
    <citation type="submission" date="2025-08" db="UniProtKB">
        <authorList>
            <consortium name="Ensembl"/>
        </authorList>
    </citation>
    <scope>IDENTIFICATION</scope>
</reference>
<dbReference type="FunFam" id="1.20.140.10:FF:000010">
    <property type="entry name" value="Acyl-coenzyme A oxidase"/>
    <property type="match status" value="1"/>
</dbReference>
<evidence type="ECO:0000259" key="22">
    <source>
        <dbReference type="Pfam" id="PF22924"/>
    </source>
</evidence>
<evidence type="ECO:0000256" key="12">
    <source>
        <dbReference type="ARBA" id="ARBA00036704"/>
    </source>
</evidence>
<comment type="catalytic activity">
    <reaction evidence="12">
        <text>hexadecanedioyl-CoA + O2 = (2E)-hexadecenedioyl-CoA + H2O2</text>
        <dbReference type="Rhea" id="RHEA:40275"/>
        <dbReference type="ChEBI" id="CHEBI:15379"/>
        <dbReference type="ChEBI" id="CHEBI:16240"/>
        <dbReference type="ChEBI" id="CHEBI:77075"/>
        <dbReference type="ChEBI" id="CHEBI:77085"/>
    </reaction>
    <physiologicalReaction direction="left-to-right" evidence="12">
        <dbReference type="Rhea" id="RHEA:40276"/>
    </physiologicalReaction>
</comment>
<feature type="domain" description="Acyl-CoA oxidase C-terminal" evidence="20">
    <location>
        <begin position="550"/>
        <end position="725"/>
    </location>
</feature>
<gene>
    <name evidence="23" type="primary">ACOX3</name>
</gene>
<dbReference type="RefSeq" id="XP_024229127.1">
    <property type="nucleotide sequence ID" value="XM_024373359.2"/>
</dbReference>
<comment type="similarity">
    <text evidence="4 17">Belongs to the acyl-CoA oxidase family.</text>
</comment>
<evidence type="ECO:0000259" key="20">
    <source>
        <dbReference type="Pfam" id="PF01756"/>
    </source>
</evidence>
<dbReference type="InterPro" id="IPR012258">
    <property type="entry name" value="Acyl-CoA_oxidase"/>
</dbReference>
<evidence type="ECO:0000313" key="23">
    <source>
        <dbReference type="Ensembl" id="ENSOTSP00005082427.2"/>
    </source>
</evidence>
<feature type="domain" description="Acyl-CoA oxidase/dehydrogenase middle" evidence="21">
    <location>
        <begin position="193"/>
        <end position="304"/>
    </location>
</feature>
<evidence type="ECO:0000256" key="1">
    <source>
        <dbReference type="ARBA" id="ARBA00001974"/>
    </source>
</evidence>
<dbReference type="InterPro" id="IPR009100">
    <property type="entry name" value="AcylCoA_DH/oxidase_NM_dom_sf"/>
</dbReference>
<evidence type="ECO:0000313" key="24">
    <source>
        <dbReference type="Proteomes" id="UP000694402"/>
    </source>
</evidence>
<evidence type="ECO:0000256" key="5">
    <source>
        <dbReference type="ARBA" id="ARBA00022630"/>
    </source>
</evidence>
<dbReference type="SUPFAM" id="SSF56645">
    <property type="entry name" value="Acyl-CoA dehydrogenase NM domain-like"/>
    <property type="match status" value="1"/>
</dbReference>
<evidence type="ECO:0000256" key="14">
    <source>
        <dbReference type="ARBA" id="ARBA00048405"/>
    </source>
</evidence>
<comment type="cofactor">
    <cofactor evidence="1">
        <name>FAD</name>
        <dbReference type="ChEBI" id="CHEBI:57692"/>
    </cofactor>
</comment>
<proteinExistence type="inferred from homology"/>
<feature type="binding site" evidence="19">
    <location>
        <position position="236"/>
    </location>
    <ligand>
        <name>FAD</name>
        <dbReference type="ChEBI" id="CHEBI:57692"/>
    </ligand>
</feature>
<comment type="pathway">
    <text evidence="3">Lipid metabolism; peroxisomal fatty acid beta-oxidation.</text>
</comment>
<evidence type="ECO:0000256" key="6">
    <source>
        <dbReference type="ARBA" id="ARBA00022827"/>
    </source>
</evidence>
<keyword evidence="10" id="KW-0576">Peroxisome</keyword>
<keyword evidence="9" id="KW-0443">Lipid metabolism</keyword>
<evidence type="ECO:0000256" key="13">
    <source>
        <dbReference type="ARBA" id="ARBA00036893"/>
    </source>
</evidence>
<dbReference type="Ensembl" id="ENSOTST00005089334.2">
    <property type="protein sequence ID" value="ENSOTSP00005082427.2"/>
    <property type="gene ID" value="ENSOTSG00005038669.2"/>
</dbReference>
<dbReference type="InterPro" id="IPR002655">
    <property type="entry name" value="Acyl-CoA_oxidase_C"/>
</dbReference>
<evidence type="ECO:0000256" key="16">
    <source>
        <dbReference type="ARBA" id="ARBA00059159"/>
    </source>
</evidence>
<keyword evidence="6 17" id="KW-0274">FAD</keyword>
<evidence type="ECO:0000256" key="4">
    <source>
        <dbReference type="ARBA" id="ARBA00006288"/>
    </source>
</evidence>
<comment type="subcellular location">
    <subcellularLocation>
        <location evidence="2">Peroxisome</location>
    </subcellularLocation>
</comment>
<evidence type="ECO:0000256" key="9">
    <source>
        <dbReference type="ARBA" id="ARBA00023098"/>
    </source>
</evidence>